<sequence length="394" mass="43983">MNMCAIISAINFLAAYKYGKEYRSKPLDKTATVKQEGQHTPLLTVANGAKLRVKCPVNDYDYSVYYDNDKTNGEHVSQEYIECVDGAFTNHTLACEIDTKSPPEAQPSPKKCTAIANGQITDRGKSFTCNTDFKPSFKNGMDAILYTRYSCTCNQISGRLQCMGTEVECTPIGCQIPSHVQQGMTLYDPRERRTISAANRYEIQHNQSLIFSCEPSDVFYFEPNRRMFDCVKGSWVFKKRSDMDTWEFKNNGSFPECRKVVCPADYCKFGGHCIRDHECKCPEQTIGKQCETPLCNTECQNGGKCVSPDRCQCPEGFDGGRCENDINECATAPCKNGATCSNLLNAYLCKCIPGWQGKNCDQALCNPECQNGGTCVLPDVCNCPDRFCGKHCEI</sequence>
<dbReference type="InterPro" id="IPR000742">
    <property type="entry name" value="EGF"/>
</dbReference>
<dbReference type="PANTHER" id="PTHR24049:SF30">
    <property type="match status" value="1"/>
</dbReference>
<evidence type="ECO:0000256" key="4">
    <source>
        <dbReference type="ARBA" id="ARBA00023157"/>
    </source>
</evidence>
<comment type="caution">
    <text evidence="8">The sequence shown here is derived from an EMBL/GenBank/DDBJ whole genome shotgun (WGS) entry which is preliminary data.</text>
</comment>
<dbReference type="PROSITE" id="PS00010">
    <property type="entry name" value="ASX_HYDROXYL"/>
    <property type="match status" value="1"/>
</dbReference>
<evidence type="ECO:0000256" key="2">
    <source>
        <dbReference type="ARBA" id="ARBA00022729"/>
    </source>
</evidence>
<evidence type="ECO:0000256" key="6">
    <source>
        <dbReference type="PROSITE-ProRule" id="PRU00076"/>
    </source>
</evidence>
<dbReference type="EMBL" id="JAIWYP010000007">
    <property type="protein sequence ID" value="KAH3794729.1"/>
    <property type="molecule type" value="Genomic_DNA"/>
</dbReference>
<gene>
    <name evidence="8" type="ORF">DPMN_148267</name>
</gene>
<keyword evidence="9" id="KW-1185">Reference proteome</keyword>
<dbReference type="InterPro" id="IPR000152">
    <property type="entry name" value="EGF-type_Asp/Asn_hydroxyl_site"/>
</dbReference>
<protein>
    <recommendedName>
        <fullName evidence="7">EGF-like domain-containing protein</fullName>
    </recommendedName>
</protein>
<dbReference type="InterPro" id="IPR018097">
    <property type="entry name" value="EGF_Ca-bd_CS"/>
</dbReference>
<dbReference type="PANTHER" id="PTHR24049">
    <property type="entry name" value="CRUMBS FAMILY MEMBER"/>
    <property type="match status" value="1"/>
</dbReference>
<dbReference type="PROSITE" id="PS01186">
    <property type="entry name" value="EGF_2"/>
    <property type="match status" value="2"/>
</dbReference>
<dbReference type="Gene3D" id="2.10.25.10">
    <property type="entry name" value="Laminin"/>
    <property type="match status" value="3"/>
</dbReference>
<evidence type="ECO:0000256" key="1">
    <source>
        <dbReference type="ARBA" id="ARBA00022536"/>
    </source>
</evidence>
<evidence type="ECO:0000259" key="7">
    <source>
        <dbReference type="PROSITE" id="PS50026"/>
    </source>
</evidence>
<dbReference type="InterPro" id="IPR013032">
    <property type="entry name" value="EGF-like_CS"/>
</dbReference>
<evidence type="ECO:0000313" key="8">
    <source>
        <dbReference type="EMBL" id="KAH3794729.1"/>
    </source>
</evidence>
<dbReference type="FunFam" id="2.10.25.10:FF:000327">
    <property type="entry name" value="neurogenic locus notch homolog protein 4"/>
    <property type="match status" value="1"/>
</dbReference>
<accession>A0A9D4FBI9</accession>
<name>A0A9D4FBI9_DREPO</name>
<dbReference type="SMART" id="SM00181">
    <property type="entry name" value="EGF"/>
    <property type="match status" value="4"/>
</dbReference>
<evidence type="ECO:0000256" key="3">
    <source>
        <dbReference type="ARBA" id="ARBA00022737"/>
    </source>
</evidence>
<feature type="domain" description="EGF-like" evidence="7">
    <location>
        <begin position="325"/>
        <end position="361"/>
    </location>
</feature>
<feature type="non-terminal residue" evidence="8">
    <location>
        <position position="394"/>
    </location>
</feature>
<dbReference type="SMART" id="SM00179">
    <property type="entry name" value="EGF_CA"/>
    <property type="match status" value="1"/>
</dbReference>
<dbReference type="InterPro" id="IPR051022">
    <property type="entry name" value="Notch_Cell-Fate_Det"/>
</dbReference>
<keyword evidence="1 6" id="KW-0245">EGF-like domain</keyword>
<dbReference type="CDD" id="cd00054">
    <property type="entry name" value="EGF_CA"/>
    <property type="match status" value="1"/>
</dbReference>
<evidence type="ECO:0000313" key="9">
    <source>
        <dbReference type="Proteomes" id="UP000828390"/>
    </source>
</evidence>
<dbReference type="PROSITE" id="PS01187">
    <property type="entry name" value="EGF_CA"/>
    <property type="match status" value="1"/>
</dbReference>
<feature type="domain" description="EGF-like" evidence="7">
    <location>
        <begin position="291"/>
        <end position="323"/>
    </location>
</feature>
<dbReference type="PRINTS" id="PR00010">
    <property type="entry name" value="EGFBLOOD"/>
</dbReference>
<dbReference type="GO" id="GO:0005509">
    <property type="term" value="F:calcium ion binding"/>
    <property type="evidence" value="ECO:0007669"/>
    <property type="project" value="InterPro"/>
</dbReference>
<keyword evidence="4 6" id="KW-1015">Disulfide bond</keyword>
<dbReference type="Pfam" id="PF12661">
    <property type="entry name" value="hEGF"/>
    <property type="match status" value="1"/>
</dbReference>
<reference evidence="8" key="1">
    <citation type="journal article" date="2019" name="bioRxiv">
        <title>The Genome of the Zebra Mussel, Dreissena polymorpha: A Resource for Invasive Species Research.</title>
        <authorList>
            <person name="McCartney M.A."/>
            <person name="Auch B."/>
            <person name="Kono T."/>
            <person name="Mallez S."/>
            <person name="Zhang Y."/>
            <person name="Obille A."/>
            <person name="Becker A."/>
            <person name="Abrahante J.E."/>
            <person name="Garbe J."/>
            <person name="Badalamenti J.P."/>
            <person name="Herman A."/>
            <person name="Mangelson H."/>
            <person name="Liachko I."/>
            <person name="Sullivan S."/>
            <person name="Sone E.D."/>
            <person name="Koren S."/>
            <person name="Silverstein K.A.T."/>
            <person name="Beckman K.B."/>
            <person name="Gohl D.M."/>
        </authorList>
    </citation>
    <scope>NUCLEOTIDE SEQUENCE</scope>
    <source>
        <strain evidence="8">Duluth1</strain>
        <tissue evidence="8">Whole animal</tissue>
    </source>
</reference>
<comment type="caution">
    <text evidence="6">Lacks conserved residue(s) required for the propagation of feature annotation.</text>
</comment>
<dbReference type="InterPro" id="IPR001881">
    <property type="entry name" value="EGF-like_Ca-bd_dom"/>
</dbReference>
<dbReference type="Proteomes" id="UP000828390">
    <property type="component" value="Unassembled WGS sequence"/>
</dbReference>
<dbReference type="PROSITE" id="PS50026">
    <property type="entry name" value="EGF_3"/>
    <property type="match status" value="2"/>
</dbReference>
<keyword evidence="5" id="KW-0325">Glycoprotein</keyword>
<proteinExistence type="predicted"/>
<dbReference type="PROSITE" id="PS00022">
    <property type="entry name" value="EGF_1"/>
    <property type="match status" value="3"/>
</dbReference>
<dbReference type="AlphaFoldDB" id="A0A9D4FBI9"/>
<organism evidence="8 9">
    <name type="scientific">Dreissena polymorpha</name>
    <name type="common">Zebra mussel</name>
    <name type="synonym">Mytilus polymorpha</name>
    <dbReference type="NCBI Taxonomy" id="45954"/>
    <lineage>
        <taxon>Eukaryota</taxon>
        <taxon>Metazoa</taxon>
        <taxon>Spiralia</taxon>
        <taxon>Lophotrochozoa</taxon>
        <taxon>Mollusca</taxon>
        <taxon>Bivalvia</taxon>
        <taxon>Autobranchia</taxon>
        <taxon>Heteroconchia</taxon>
        <taxon>Euheterodonta</taxon>
        <taxon>Imparidentia</taxon>
        <taxon>Neoheterodontei</taxon>
        <taxon>Myida</taxon>
        <taxon>Dreissenoidea</taxon>
        <taxon>Dreissenidae</taxon>
        <taxon>Dreissena</taxon>
    </lineage>
</organism>
<feature type="disulfide bond" evidence="6">
    <location>
        <begin position="351"/>
        <end position="360"/>
    </location>
</feature>
<dbReference type="Pfam" id="PF00008">
    <property type="entry name" value="EGF"/>
    <property type="match status" value="1"/>
</dbReference>
<feature type="disulfide bond" evidence="6">
    <location>
        <begin position="295"/>
        <end position="305"/>
    </location>
</feature>
<keyword evidence="2" id="KW-0732">Signal</keyword>
<keyword evidence="3" id="KW-0677">Repeat</keyword>
<reference evidence="8" key="2">
    <citation type="submission" date="2020-11" db="EMBL/GenBank/DDBJ databases">
        <authorList>
            <person name="McCartney M.A."/>
            <person name="Auch B."/>
            <person name="Kono T."/>
            <person name="Mallez S."/>
            <person name="Becker A."/>
            <person name="Gohl D.M."/>
            <person name="Silverstein K.A.T."/>
            <person name="Koren S."/>
            <person name="Bechman K.B."/>
            <person name="Herman A."/>
            <person name="Abrahante J.E."/>
            <person name="Garbe J."/>
        </authorList>
    </citation>
    <scope>NUCLEOTIDE SEQUENCE</scope>
    <source>
        <strain evidence="8">Duluth1</strain>
        <tissue evidence="8">Whole animal</tissue>
    </source>
</reference>
<dbReference type="SUPFAM" id="SSF57196">
    <property type="entry name" value="EGF/Laminin"/>
    <property type="match status" value="2"/>
</dbReference>
<feature type="disulfide bond" evidence="6">
    <location>
        <begin position="313"/>
        <end position="322"/>
    </location>
</feature>
<evidence type="ECO:0000256" key="5">
    <source>
        <dbReference type="ARBA" id="ARBA00023180"/>
    </source>
</evidence>